<dbReference type="Gene3D" id="3.10.180.10">
    <property type="entry name" value="2,3-Dihydroxybiphenyl 1,2-Dioxygenase, domain 1"/>
    <property type="match status" value="2"/>
</dbReference>
<dbReference type="PROSITE" id="PS51819">
    <property type="entry name" value="VOC"/>
    <property type="match status" value="2"/>
</dbReference>
<dbReference type="Pfam" id="PF00903">
    <property type="entry name" value="Glyoxalase"/>
    <property type="match status" value="1"/>
</dbReference>
<feature type="domain" description="VOC" evidence="1">
    <location>
        <begin position="11"/>
        <end position="157"/>
    </location>
</feature>
<dbReference type="SUPFAM" id="SSF54593">
    <property type="entry name" value="Glyoxalase/Bleomycin resistance protein/Dihydroxybiphenyl dioxygenase"/>
    <property type="match status" value="2"/>
</dbReference>
<dbReference type="AlphaFoldDB" id="A0A239F3L2"/>
<name>A0A239F3L2_9ACTN</name>
<protein>
    <recommendedName>
        <fullName evidence="1">VOC domain-containing protein</fullName>
    </recommendedName>
</protein>
<proteinExistence type="predicted"/>
<dbReference type="OrthoDB" id="3770788at2"/>
<dbReference type="EMBL" id="FZOR01000005">
    <property type="protein sequence ID" value="SNS51479.1"/>
    <property type="molecule type" value="Genomic_DNA"/>
</dbReference>
<feature type="domain" description="VOC" evidence="1">
    <location>
        <begin position="176"/>
        <end position="322"/>
    </location>
</feature>
<evidence type="ECO:0000313" key="2">
    <source>
        <dbReference type="EMBL" id="SNS51479.1"/>
    </source>
</evidence>
<reference evidence="2 3" key="1">
    <citation type="submission" date="2017-06" db="EMBL/GenBank/DDBJ databases">
        <authorList>
            <person name="Kim H.J."/>
            <person name="Triplett B.A."/>
        </authorList>
    </citation>
    <scope>NUCLEOTIDE SEQUENCE [LARGE SCALE GENOMIC DNA]</scope>
    <source>
        <strain evidence="2 3">DSM 44715</strain>
    </source>
</reference>
<evidence type="ECO:0000259" key="1">
    <source>
        <dbReference type="PROSITE" id="PS51819"/>
    </source>
</evidence>
<keyword evidence="3" id="KW-1185">Reference proteome</keyword>
<evidence type="ECO:0000313" key="3">
    <source>
        <dbReference type="Proteomes" id="UP000198318"/>
    </source>
</evidence>
<accession>A0A239F3L2</accession>
<dbReference type="InterPro" id="IPR004360">
    <property type="entry name" value="Glyas_Fos-R_dOase_dom"/>
</dbReference>
<dbReference type="InterPro" id="IPR029068">
    <property type="entry name" value="Glyas_Bleomycin-R_OHBP_Dase"/>
</dbReference>
<sequence length="324" mass="33660">MSTDPAPLVTGITAALVGVSDFQPHLDLLCGELGFQVAAEGVVLAEDAARLWGAEAGRRDAEVMMLAAAGAATGRIHLLKVDDPVAPPEHPHTLDIGLAAIDIYTKDLHATHARLTEAGYRCGTPSTFEVPVGDITVTVTEGFCFGPDGTDLVFVQPASARATAAWETDPARHYTEVTSVVSHAPDFEAELGFWAALGMTAGYDVTFGSPGFEAMADLPPGTRTRLAFVAGEGGGTARIELVHVPDNPGGVDRRAAQRPGRALGHSGWSAVTPDLDGAVAAAESAGGRVRCRPFAASTPLHGDARLAMVDTPNGVGVELWQPTR</sequence>
<dbReference type="Proteomes" id="UP000198318">
    <property type="component" value="Unassembled WGS sequence"/>
</dbReference>
<dbReference type="InterPro" id="IPR037523">
    <property type="entry name" value="VOC_core"/>
</dbReference>
<organism evidence="2 3">
    <name type="scientific">Actinomadura meyerae</name>
    <dbReference type="NCBI Taxonomy" id="240840"/>
    <lineage>
        <taxon>Bacteria</taxon>
        <taxon>Bacillati</taxon>
        <taxon>Actinomycetota</taxon>
        <taxon>Actinomycetes</taxon>
        <taxon>Streptosporangiales</taxon>
        <taxon>Thermomonosporaceae</taxon>
        <taxon>Actinomadura</taxon>
    </lineage>
</organism>
<gene>
    <name evidence="2" type="ORF">SAMN05443665_1005145</name>
</gene>
<dbReference type="RefSeq" id="WP_089325223.1">
    <property type="nucleotide sequence ID" value="NZ_FZOR01000005.1"/>
</dbReference>